<evidence type="ECO:0000256" key="1">
    <source>
        <dbReference type="SAM" id="Phobius"/>
    </source>
</evidence>
<gene>
    <name evidence="2" type="ORF">EPJ80_10090</name>
</gene>
<keyword evidence="1" id="KW-0812">Transmembrane</keyword>
<accession>A0A5C8CGL2</accession>
<organism evidence="2 3">
    <name type="scientific">Brachyspira aalborgi</name>
    <dbReference type="NCBI Taxonomy" id="29522"/>
    <lineage>
        <taxon>Bacteria</taxon>
        <taxon>Pseudomonadati</taxon>
        <taxon>Spirochaetota</taxon>
        <taxon>Spirochaetia</taxon>
        <taxon>Brachyspirales</taxon>
        <taxon>Brachyspiraceae</taxon>
        <taxon>Brachyspira</taxon>
    </lineage>
</organism>
<dbReference type="GO" id="GO:0005886">
    <property type="term" value="C:plasma membrane"/>
    <property type="evidence" value="ECO:0007669"/>
    <property type="project" value="TreeGrafter"/>
</dbReference>
<evidence type="ECO:0000313" key="3">
    <source>
        <dbReference type="Proteomes" id="UP000325116"/>
    </source>
</evidence>
<dbReference type="PANTHER" id="PTHR35813">
    <property type="entry name" value="INNER MEMBRANE PROTEIN YBAN"/>
    <property type="match status" value="1"/>
</dbReference>
<dbReference type="PIRSF" id="PIRSF016789">
    <property type="entry name" value="DUF454"/>
    <property type="match status" value="1"/>
</dbReference>
<evidence type="ECO:0000313" key="2">
    <source>
        <dbReference type="EMBL" id="TXJ12035.1"/>
    </source>
</evidence>
<comment type="caution">
    <text evidence="2">The sequence shown here is derived from an EMBL/GenBank/DDBJ whole genome shotgun (WGS) entry which is preliminary data.</text>
</comment>
<feature type="transmembrane region" description="Helical" evidence="1">
    <location>
        <begin position="98"/>
        <end position="118"/>
    </location>
</feature>
<dbReference type="AlphaFoldDB" id="A0A5C8CGL2"/>
<proteinExistence type="predicted"/>
<dbReference type="RefSeq" id="WP_147758877.1">
    <property type="nucleotide sequence ID" value="NZ_SAXT01000005.1"/>
</dbReference>
<sequence length="140" mass="16148">MRVVLIILGFISMGIGIIGIVVPILPTTPFLLLASFFFAKGSKRFHDWFISTKIYKKYLESFVKSKAMTLKNKLTILLPVSLMLIITFIFVNNLHARIVLVILFIGKYLYFFTQIRTITEEEESELKKNRDIAKENGNLE</sequence>
<keyword evidence="1" id="KW-0472">Membrane</keyword>
<name>A0A5C8CGL2_9SPIR</name>
<dbReference type="Pfam" id="PF04304">
    <property type="entry name" value="DUF454"/>
    <property type="match status" value="1"/>
</dbReference>
<reference evidence="2 3" key="1">
    <citation type="journal article" date="1992" name="Lakartidningen">
        <title>[Penicillin V and not amoxicillin is the first choice preparation in acute otitis].</title>
        <authorList>
            <person name="Kamme C."/>
            <person name="Lundgren K."/>
            <person name="Prellner K."/>
        </authorList>
    </citation>
    <scope>NUCLEOTIDE SEQUENCE [LARGE SCALE GENOMIC DNA]</scope>
    <source>
        <strain evidence="2 3">W1</strain>
    </source>
</reference>
<dbReference type="Proteomes" id="UP000325116">
    <property type="component" value="Unassembled WGS sequence"/>
</dbReference>
<feature type="transmembrane region" description="Helical" evidence="1">
    <location>
        <begin position="6"/>
        <end position="39"/>
    </location>
</feature>
<feature type="transmembrane region" description="Helical" evidence="1">
    <location>
        <begin position="74"/>
        <end position="92"/>
    </location>
</feature>
<keyword evidence="1" id="KW-1133">Transmembrane helix</keyword>
<dbReference type="InterPro" id="IPR007401">
    <property type="entry name" value="DUF454"/>
</dbReference>
<dbReference type="EMBL" id="SAXT01000005">
    <property type="protein sequence ID" value="TXJ12035.1"/>
    <property type="molecule type" value="Genomic_DNA"/>
</dbReference>
<dbReference type="PANTHER" id="PTHR35813:SF1">
    <property type="entry name" value="INNER MEMBRANE PROTEIN YBAN"/>
    <property type="match status" value="1"/>
</dbReference>
<protein>
    <submittedName>
        <fullName evidence="2">DUF454 domain-containing protein</fullName>
    </submittedName>
</protein>